<feature type="domain" description="Glycosyl transferase family 1" evidence="1">
    <location>
        <begin position="186"/>
        <end position="340"/>
    </location>
</feature>
<name>A0ABW3K9R1_9BACT</name>
<dbReference type="SUPFAM" id="SSF53756">
    <property type="entry name" value="UDP-Glycosyltransferase/glycogen phosphorylase"/>
    <property type="match status" value="1"/>
</dbReference>
<dbReference type="GO" id="GO:0016757">
    <property type="term" value="F:glycosyltransferase activity"/>
    <property type="evidence" value="ECO:0007669"/>
    <property type="project" value="UniProtKB-KW"/>
</dbReference>
<evidence type="ECO:0000259" key="2">
    <source>
        <dbReference type="Pfam" id="PF13439"/>
    </source>
</evidence>
<dbReference type="InterPro" id="IPR028098">
    <property type="entry name" value="Glyco_trans_4-like_N"/>
</dbReference>
<keyword evidence="4" id="KW-1185">Reference proteome</keyword>
<evidence type="ECO:0000313" key="4">
    <source>
        <dbReference type="Proteomes" id="UP001597112"/>
    </source>
</evidence>
<proteinExistence type="predicted"/>
<dbReference type="PANTHER" id="PTHR12526">
    <property type="entry name" value="GLYCOSYLTRANSFERASE"/>
    <property type="match status" value="1"/>
</dbReference>
<dbReference type="InterPro" id="IPR001296">
    <property type="entry name" value="Glyco_trans_1"/>
</dbReference>
<keyword evidence="3" id="KW-0808">Transferase</keyword>
<keyword evidence="3" id="KW-0328">Glycosyltransferase</keyword>
<protein>
    <submittedName>
        <fullName evidence="3">Glycosyltransferase</fullName>
        <ecNumber evidence="3">2.4.-.-</ecNumber>
    </submittedName>
</protein>
<gene>
    <name evidence="3" type="ORF">ACFQ21_27030</name>
</gene>
<sequence>MKILQLIQKPQLRGAEMFACQLSNHLLAMGHDVTVVCLLDGNAQLPFKGKLVNLKRPLSKRFFDVGGWKQLADYIKQNKPDIIQANAGDTLKFVVLSKLFFQWKTPIVYRNANKVSDFITSRPKLIFNKFLVKQLEHIISVSELCRLDFIKTYNVPSEKTTMVPIGIEAVAVNKTLSADILPYFTSGKVIVNVASLVPEKNHEALLRIATEVVKEYSDIKVLILGDGKLRESLQQKIMAMGLDNHVALLGYRADVLSILSNANVFTLPSRIEGLPGVILEAFYCEVPVVAYNVGGISEVVKNDETGWLVDKDDEQRFIVSVKDALLNSDKTSKIRKNAHQFVTREFMNDSIAKKFAAAYTKVLNSKSAV</sequence>
<organism evidence="3 4">
    <name type="scientific">Ohtaekwangia kribbensis</name>
    <dbReference type="NCBI Taxonomy" id="688913"/>
    <lineage>
        <taxon>Bacteria</taxon>
        <taxon>Pseudomonadati</taxon>
        <taxon>Bacteroidota</taxon>
        <taxon>Cytophagia</taxon>
        <taxon>Cytophagales</taxon>
        <taxon>Fulvivirgaceae</taxon>
        <taxon>Ohtaekwangia</taxon>
    </lineage>
</organism>
<dbReference type="Pfam" id="PF13439">
    <property type="entry name" value="Glyco_transf_4"/>
    <property type="match status" value="1"/>
</dbReference>
<dbReference type="Gene3D" id="3.40.50.2000">
    <property type="entry name" value="Glycogen Phosphorylase B"/>
    <property type="match status" value="2"/>
</dbReference>
<evidence type="ECO:0000313" key="3">
    <source>
        <dbReference type="EMBL" id="MFD1003009.1"/>
    </source>
</evidence>
<accession>A0ABW3K9R1</accession>
<dbReference type="Proteomes" id="UP001597112">
    <property type="component" value="Unassembled WGS sequence"/>
</dbReference>
<comment type="caution">
    <text evidence="3">The sequence shown here is derived from an EMBL/GenBank/DDBJ whole genome shotgun (WGS) entry which is preliminary data.</text>
</comment>
<feature type="domain" description="Glycosyltransferase subfamily 4-like N-terminal" evidence="2">
    <location>
        <begin position="14"/>
        <end position="168"/>
    </location>
</feature>
<dbReference type="Pfam" id="PF00534">
    <property type="entry name" value="Glycos_transf_1"/>
    <property type="match status" value="1"/>
</dbReference>
<dbReference type="EC" id="2.4.-.-" evidence="3"/>
<dbReference type="RefSeq" id="WP_377585040.1">
    <property type="nucleotide sequence ID" value="NZ_JBHTKA010000015.1"/>
</dbReference>
<reference evidence="4" key="1">
    <citation type="journal article" date="2019" name="Int. J. Syst. Evol. Microbiol.">
        <title>The Global Catalogue of Microorganisms (GCM) 10K type strain sequencing project: providing services to taxonomists for standard genome sequencing and annotation.</title>
        <authorList>
            <consortium name="The Broad Institute Genomics Platform"/>
            <consortium name="The Broad Institute Genome Sequencing Center for Infectious Disease"/>
            <person name="Wu L."/>
            <person name="Ma J."/>
        </authorList>
    </citation>
    <scope>NUCLEOTIDE SEQUENCE [LARGE SCALE GENOMIC DNA]</scope>
    <source>
        <strain evidence="4">CCUG 58938</strain>
    </source>
</reference>
<dbReference type="CDD" id="cd03811">
    <property type="entry name" value="GT4_GT28_WabH-like"/>
    <property type="match status" value="1"/>
</dbReference>
<evidence type="ECO:0000259" key="1">
    <source>
        <dbReference type="Pfam" id="PF00534"/>
    </source>
</evidence>
<dbReference type="EMBL" id="JBHTKA010000015">
    <property type="protein sequence ID" value="MFD1003009.1"/>
    <property type="molecule type" value="Genomic_DNA"/>
</dbReference>